<protein>
    <submittedName>
        <fullName evidence="1">Uncharacterized protein</fullName>
    </submittedName>
</protein>
<evidence type="ECO:0000313" key="2">
    <source>
        <dbReference type="Proteomes" id="UP001151532"/>
    </source>
</evidence>
<evidence type="ECO:0000313" key="1">
    <source>
        <dbReference type="EMBL" id="KAJ6774498.1"/>
    </source>
</evidence>
<gene>
    <name evidence="1" type="ORF">OIU79_017821</name>
</gene>
<comment type="caution">
    <text evidence="1">The sequence shown here is derived from an EMBL/GenBank/DDBJ whole genome shotgun (WGS) entry which is preliminary data.</text>
</comment>
<keyword evidence="2" id="KW-1185">Reference proteome</keyword>
<reference evidence="1" key="1">
    <citation type="submission" date="2022-11" db="EMBL/GenBank/DDBJ databases">
        <authorList>
            <person name="Hyden B.L."/>
            <person name="Feng K."/>
            <person name="Yates T."/>
            <person name="Jawdy S."/>
            <person name="Smart L.B."/>
            <person name="Muchero W."/>
        </authorList>
    </citation>
    <scope>NUCLEOTIDE SEQUENCE</scope>
    <source>
        <tissue evidence="1">Shoot tip</tissue>
    </source>
</reference>
<accession>A0A9Q0WX82</accession>
<proteinExistence type="predicted"/>
<reference evidence="1" key="2">
    <citation type="journal article" date="2023" name="Int. J. Mol. Sci.">
        <title>De Novo Assembly and Annotation of 11 Diverse Shrub Willow (Salix) Genomes Reveals Novel Gene Organization in Sex-Linked Regions.</title>
        <authorList>
            <person name="Hyden B."/>
            <person name="Feng K."/>
            <person name="Yates T.B."/>
            <person name="Jawdy S."/>
            <person name="Cereghino C."/>
            <person name="Smart L.B."/>
            <person name="Muchero W."/>
        </authorList>
    </citation>
    <scope>NUCLEOTIDE SEQUENCE</scope>
    <source>
        <tissue evidence="1">Shoot tip</tissue>
    </source>
</reference>
<sequence>MLNVRARPHGVVAAGMFLPFTGASLKGNTVSAVNGPVSILRTPTEMVLAPLPLALFCDCSLTAFAGNYLQPSVLARVSCLNFSRNNNRFINCFQFSLPLRRQNEGGFLFWLTVVITK</sequence>
<dbReference type="AlphaFoldDB" id="A0A9Q0WX82"/>
<dbReference type="Proteomes" id="UP001151532">
    <property type="component" value="Chromosome 5"/>
</dbReference>
<dbReference type="EMBL" id="JAPFFK010000002">
    <property type="protein sequence ID" value="KAJ6774498.1"/>
    <property type="molecule type" value="Genomic_DNA"/>
</dbReference>
<name>A0A9Q0WX82_SALPP</name>
<organism evidence="1 2">
    <name type="scientific">Salix purpurea</name>
    <name type="common">Purple osier willow</name>
    <dbReference type="NCBI Taxonomy" id="77065"/>
    <lineage>
        <taxon>Eukaryota</taxon>
        <taxon>Viridiplantae</taxon>
        <taxon>Streptophyta</taxon>
        <taxon>Embryophyta</taxon>
        <taxon>Tracheophyta</taxon>
        <taxon>Spermatophyta</taxon>
        <taxon>Magnoliopsida</taxon>
        <taxon>eudicotyledons</taxon>
        <taxon>Gunneridae</taxon>
        <taxon>Pentapetalae</taxon>
        <taxon>rosids</taxon>
        <taxon>fabids</taxon>
        <taxon>Malpighiales</taxon>
        <taxon>Salicaceae</taxon>
        <taxon>Saliceae</taxon>
        <taxon>Salix</taxon>
    </lineage>
</organism>